<feature type="compositionally biased region" description="Basic and acidic residues" evidence="7">
    <location>
        <begin position="1392"/>
        <end position="1402"/>
    </location>
</feature>
<evidence type="ECO:0000256" key="4">
    <source>
        <dbReference type="ARBA" id="ARBA00023034"/>
    </source>
</evidence>
<evidence type="ECO:0000313" key="11">
    <source>
        <dbReference type="EMBL" id="PFH49049.1"/>
    </source>
</evidence>
<dbReference type="GO" id="GO:0005802">
    <property type="term" value="C:trans-Golgi network"/>
    <property type="evidence" value="ECO:0007669"/>
    <property type="project" value="TreeGrafter"/>
</dbReference>
<dbReference type="GO" id="GO:0006895">
    <property type="term" value="P:Golgi to endosome transport"/>
    <property type="evidence" value="ECO:0007669"/>
    <property type="project" value="InterPro"/>
</dbReference>
<evidence type="ECO:0000256" key="3">
    <source>
        <dbReference type="ARBA" id="ARBA00022927"/>
    </source>
</evidence>
<dbReference type="EMBL" id="KZ302041">
    <property type="protein sequence ID" value="PFH49049.1"/>
    <property type="molecule type" value="Genomic_DNA"/>
</dbReference>
<evidence type="ECO:0000256" key="2">
    <source>
        <dbReference type="ARBA" id="ARBA00022448"/>
    </source>
</evidence>
<keyword evidence="4" id="KW-0333">Golgi apparatus</keyword>
<dbReference type="InterPro" id="IPR040314">
    <property type="entry name" value="DOP1"/>
</dbReference>
<evidence type="ECO:0000256" key="1">
    <source>
        <dbReference type="ARBA" id="ARBA00004395"/>
    </source>
</evidence>
<protein>
    <submittedName>
        <fullName evidence="11">Uncharacterized protein</fullName>
    </submittedName>
</protein>
<evidence type="ECO:0000256" key="6">
    <source>
        <dbReference type="ARBA" id="ARBA00046326"/>
    </source>
</evidence>
<dbReference type="Pfam" id="PF04118">
    <property type="entry name" value="Dopey_N"/>
    <property type="match status" value="1"/>
</dbReference>
<dbReference type="GO" id="GO:0000139">
    <property type="term" value="C:Golgi membrane"/>
    <property type="evidence" value="ECO:0007669"/>
    <property type="project" value="UniProtKB-SubCell"/>
</dbReference>
<dbReference type="InterPro" id="IPR056458">
    <property type="entry name" value="TPR_DOP1_M"/>
</dbReference>
<reference evidence="11 12" key="1">
    <citation type="submission" date="2014-02" db="EMBL/GenBank/DDBJ databases">
        <title>Transposable element dynamics among asymbiotic and ectomycorrhizal Amanita fungi.</title>
        <authorList>
            <consortium name="DOE Joint Genome Institute"/>
            <person name="Hess J."/>
            <person name="Skrede I."/>
            <person name="Wolfe B."/>
            <person name="LaButti K."/>
            <person name="Ohm R.A."/>
            <person name="Grigoriev I.V."/>
            <person name="Pringle A."/>
        </authorList>
    </citation>
    <scope>NUCLEOTIDE SEQUENCE [LARGE SCALE GENOMIC DNA]</scope>
    <source>
        <strain evidence="11 12">SKay4041</strain>
    </source>
</reference>
<dbReference type="GO" id="GO:0015031">
    <property type="term" value="P:protein transport"/>
    <property type="evidence" value="ECO:0007669"/>
    <property type="project" value="UniProtKB-KW"/>
</dbReference>
<keyword evidence="3" id="KW-0653">Protein transport</keyword>
<evidence type="ECO:0000259" key="9">
    <source>
        <dbReference type="Pfam" id="PF24597"/>
    </source>
</evidence>
<keyword evidence="5" id="KW-0472">Membrane</keyword>
<evidence type="ECO:0000256" key="7">
    <source>
        <dbReference type="SAM" id="MobiDB-lite"/>
    </source>
</evidence>
<keyword evidence="12" id="KW-1185">Reference proteome</keyword>
<sequence length="1788" mass="200258">MSLNSPASSGSEVVPASTLKKGSSAWLTTKTNERAISQQAYASDPKYKKYTQQVEKCLNSFDNVHEWADCISFLKQLLKTFQSYMQFKEIPKKLIVAKRLAQCLNPALPTGVHQRALDVYAHILIVLGSEGLKRDLALWSSGLFPFFEYAATSVKPALLNLYDTHYLPLQAGLRPVMKAFIIALLPGLEEETGEFFEKVLGLLDRLSGTVSPSFFIQNIWLVMLTTPSARGTALNFLSRRLPAMHAEEDITTIVGRDIGLMIRAFSAALEDENLLVRRSSLDLLSQSIRVDSTAIRKAHSDDQVILMRAATGVVLRRDLSLNRRLYTWLLGPEEKSDLQIEYLKKNGLDLLSKTLKNEMYYPSGEYSETRPFKIFISLLDKWEIGAPLTQVLVYDAFKAIKQFAEQPSETAEDMMITASTLYEAVEPLFIWRQLLRALFEDITGDGKHDEAIRMVQFVLGSFSQDEEMITIHLPVIFSAMTDLIDLQMRQSSAMVHSKSTEECLTLLEQMQKLIPPSALLQRPEVLNQDVPVEELPQRPYLYACKYYDITPTFTTSADDTPFSTPFSTVFDNLTSIGVQCAEGLLQGTESVEFLRRIFSKTLSLMNSLVASLDSPLKVSWDPRSWLSFILGSFSAKSITFPVVDSAVTLVMALHQCHFLNPQLNIDDRATMSKMVNKLLYYLGPMSAVYHVRVVSLIWSLDDTTTKPHVESILAQSLTSLEPTKALEAYDAFGVLWRFSEDNLLPGFKMKIPMMLVLDALKSDDPSLRRVGETWMRCSLKSYLRILDPIVYELLDPSMRRTPTVSKVKDREIATYLYERPFDERYTSYLLELLLAIIRFGGQGFVKTARSAFIKRSYHPGLVQRTESGGIAGPDPSYLDVLVELLSRYISSEPKPALESTMHAFNVSIQSTSIDMLQAIVARGEIDPTTVEAIEAVIVGKLFFCIHTGRLDLQNKLLHLLHSIMSASVFAGKQKIEESNDLSTEKVNEAPGASYSPNSLLVQTLVDGLAIPTNRPILQHWMDFVLTAVPQFQPSLCAVVTPLNESLCRQLNSSLKNLLEASSRTRTSILDISVATTDAELITLLNGLERFILLGLATSPESSVLEEETASTEKPATEAGGGLLGYVSTVFVGSDASQPAAEEQLTSRSPGYQSLDDGIRVLYTVWGSLVWNAPKDYSSSDDSLAFIYSRTRLRCRRVLEHLFRMQSAEVLESIIDCWNRGASTSVISPDVPFELVDVLIASAQSAVHMICECIMYRVSPAERAKKQALNPNLSDATLFRFLEQYLQRLEGPLALQVWGRFLQLVKDITGGTREFKIQNYPALRCLIVLADKVTQTTAMEDRRIRKEVQDTFGRLLDSCVAFAGRSFDQGSWIRRSTKETLVANGRESPVLRGDSKTDEKADAKSIGPETPKPGQYELLVSQITQYLATSALPHVRKFLVDNDKVSTACSNIVYYVVNPGLKGKTRPLDVDGIVVLIIQEMARIPAAVKAWRNPVTDLLNDNRLFNSAPEEANKWKGIVKLMFEADKAAFTEVLARVAAAPSANIFTNREYEMLLRSINVRRLSFILFSGDKNQFLAQLPTILEKLVEILRNVTSPVVQSEVFLAIRVLLCRLSPHNLTSFWPVILTELYRIFEQAIISMPSDGSEDLQLVLAASKCLDLLIVLQTEEFQIHQWVFVTDTVDAVYRPDNWFPDAMMDQLAEIVGSLPVVQSVARVDQGQTTNLITYSDQQALRRPLLNTLRQIDSIRDLIPFFSNVSISSYESMYASGGNIDWEAVEKGIMDDMFDGRS</sequence>
<dbReference type="PANTHER" id="PTHR14042:SF24">
    <property type="entry name" value="PROTEIN DOPEY-1 HOMOLOG"/>
    <property type="match status" value="1"/>
</dbReference>
<accession>A0A2A9NEK4</accession>
<evidence type="ECO:0000259" key="10">
    <source>
        <dbReference type="Pfam" id="PF24598"/>
    </source>
</evidence>
<evidence type="ECO:0000259" key="8">
    <source>
        <dbReference type="Pfam" id="PF04118"/>
    </source>
</evidence>
<comment type="subcellular location">
    <subcellularLocation>
        <location evidence="1">Golgi apparatus membrane</location>
        <topology evidence="1">Peripheral membrane protein</topology>
    </subcellularLocation>
</comment>
<dbReference type="STRING" id="703135.A0A2A9NEK4"/>
<feature type="domain" description="DOP1-like C-terminal" evidence="10">
    <location>
        <begin position="1280"/>
        <end position="1765"/>
    </location>
</feature>
<dbReference type="Proteomes" id="UP000242287">
    <property type="component" value="Unassembled WGS sequence"/>
</dbReference>
<name>A0A2A9NEK4_9AGAR</name>
<dbReference type="InterPro" id="IPR016024">
    <property type="entry name" value="ARM-type_fold"/>
</dbReference>
<dbReference type="SUPFAM" id="SSF48371">
    <property type="entry name" value="ARM repeat"/>
    <property type="match status" value="1"/>
</dbReference>
<feature type="domain" description="DOP1-like middle TPR" evidence="9">
    <location>
        <begin position="342"/>
        <end position="524"/>
    </location>
</feature>
<dbReference type="Pfam" id="PF24598">
    <property type="entry name" value="DOP1_C"/>
    <property type="match status" value="1"/>
</dbReference>
<keyword evidence="2" id="KW-0813">Transport</keyword>
<dbReference type="OrthoDB" id="297643at2759"/>
<dbReference type="GO" id="GO:0005829">
    <property type="term" value="C:cytosol"/>
    <property type="evidence" value="ECO:0007669"/>
    <property type="project" value="GOC"/>
</dbReference>
<evidence type="ECO:0000256" key="5">
    <source>
        <dbReference type="ARBA" id="ARBA00023136"/>
    </source>
</evidence>
<gene>
    <name evidence="11" type="ORF">AMATHDRAFT_5245</name>
</gene>
<dbReference type="GO" id="GO:0005768">
    <property type="term" value="C:endosome"/>
    <property type="evidence" value="ECO:0007669"/>
    <property type="project" value="TreeGrafter"/>
</dbReference>
<comment type="similarity">
    <text evidence="6">Belongs to the DOP1 family.</text>
</comment>
<dbReference type="PANTHER" id="PTHR14042">
    <property type="entry name" value="DOPEY-RELATED"/>
    <property type="match status" value="1"/>
</dbReference>
<feature type="region of interest" description="Disordered" evidence="7">
    <location>
        <begin position="1385"/>
        <end position="1411"/>
    </location>
</feature>
<dbReference type="Pfam" id="PF24597">
    <property type="entry name" value="TPR_DOP1_M"/>
    <property type="match status" value="1"/>
</dbReference>
<dbReference type="InterPro" id="IPR007249">
    <property type="entry name" value="DOP1_N"/>
</dbReference>
<feature type="domain" description="DOP1 N-terminal" evidence="8">
    <location>
        <begin position="44"/>
        <end position="333"/>
    </location>
</feature>
<organism evidence="11 12">
    <name type="scientific">Amanita thiersii Skay4041</name>
    <dbReference type="NCBI Taxonomy" id="703135"/>
    <lineage>
        <taxon>Eukaryota</taxon>
        <taxon>Fungi</taxon>
        <taxon>Dikarya</taxon>
        <taxon>Basidiomycota</taxon>
        <taxon>Agaricomycotina</taxon>
        <taxon>Agaricomycetes</taxon>
        <taxon>Agaricomycetidae</taxon>
        <taxon>Agaricales</taxon>
        <taxon>Pluteineae</taxon>
        <taxon>Amanitaceae</taxon>
        <taxon>Amanita</taxon>
    </lineage>
</organism>
<evidence type="ECO:0000313" key="12">
    <source>
        <dbReference type="Proteomes" id="UP000242287"/>
    </source>
</evidence>
<dbReference type="InterPro" id="IPR056457">
    <property type="entry name" value="DOP1_C"/>
</dbReference>
<proteinExistence type="inferred from homology"/>